<dbReference type="Proteomes" id="UP000078343">
    <property type="component" value="Unassembled WGS sequence"/>
</dbReference>
<reference evidence="1 2" key="1">
    <citation type="submission" date="2016-04" db="EMBL/GenBank/DDBJ databases">
        <title>Draft genome of Fonsecaea erecta CBS 125763.</title>
        <authorList>
            <person name="Weiss V.A."/>
            <person name="Vicente V.A."/>
            <person name="Raittz R.T."/>
            <person name="Moreno L.F."/>
            <person name="De Souza E.M."/>
            <person name="Pedrosa F.O."/>
            <person name="Steffens M.B."/>
            <person name="Faoro H."/>
            <person name="Tadra-Sfeir M.Z."/>
            <person name="Najafzadeh M.J."/>
            <person name="Felipe M.S."/>
            <person name="Teixeira M."/>
            <person name="Sun J."/>
            <person name="Xi L."/>
            <person name="Gomes R."/>
            <person name="De Azevedo C.M."/>
            <person name="Salgado C.G."/>
            <person name="Da Silva M.B."/>
            <person name="Nascimento M.F."/>
            <person name="Queiroz-Telles F."/>
            <person name="Attili D.S."/>
            <person name="Gorbushina A."/>
        </authorList>
    </citation>
    <scope>NUCLEOTIDE SEQUENCE [LARGE SCALE GENOMIC DNA]</scope>
    <source>
        <strain evidence="1 2">CBS 125763</strain>
    </source>
</reference>
<dbReference type="GeneID" id="30015169"/>
<accession>A0A178Z5V5</accession>
<organism evidence="1 2">
    <name type="scientific">Fonsecaea erecta</name>
    <dbReference type="NCBI Taxonomy" id="1367422"/>
    <lineage>
        <taxon>Eukaryota</taxon>
        <taxon>Fungi</taxon>
        <taxon>Dikarya</taxon>
        <taxon>Ascomycota</taxon>
        <taxon>Pezizomycotina</taxon>
        <taxon>Eurotiomycetes</taxon>
        <taxon>Chaetothyriomycetidae</taxon>
        <taxon>Chaetothyriales</taxon>
        <taxon>Herpotrichiellaceae</taxon>
        <taxon>Fonsecaea</taxon>
    </lineage>
</organism>
<name>A0A178Z5V5_9EURO</name>
<comment type="caution">
    <text evidence="1">The sequence shown here is derived from an EMBL/GenBank/DDBJ whole genome shotgun (WGS) entry which is preliminary data.</text>
</comment>
<dbReference type="AlphaFoldDB" id="A0A178Z5V5"/>
<proteinExistence type="predicted"/>
<evidence type="ECO:0000313" key="1">
    <source>
        <dbReference type="EMBL" id="OAP54553.1"/>
    </source>
</evidence>
<protein>
    <submittedName>
        <fullName evidence="1">Uncharacterized protein</fullName>
    </submittedName>
</protein>
<gene>
    <name evidence="1" type="ORF">AYL99_11001</name>
</gene>
<evidence type="ECO:0000313" key="2">
    <source>
        <dbReference type="Proteomes" id="UP000078343"/>
    </source>
</evidence>
<dbReference type="RefSeq" id="XP_018687920.1">
    <property type="nucleotide sequence ID" value="XM_018842507.1"/>
</dbReference>
<dbReference type="EMBL" id="LVYI01000013">
    <property type="protein sequence ID" value="OAP54553.1"/>
    <property type="molecule type" value="Genomic_DNA"/>
</dbReference>
<sequence length="47" mass="5671">MRLRIADVEEYTVFRGAKSFLVEFFNFRDDRTVFNADRFMVAEFTVI</sequence>
<keyword evidence="2" id="KW-1185">Reference proteome</keyword>